<feature type="transmembrane region" description="Helical" evidence="1">
    <location>
        <begin position="9"/>
        <end position="29"/>
    </location>
</feature>
<accession>A0A7Y6BS33</accession>
<comment type="caution">
    <text evidence="2">The sequence shown here is derived from an EMBL/GenBank/DDBJ whole genome shotgun (WGS) entry which is preliminary data.</text>
</comment>
<dbReference type="Proteomes" id="UP000526125">
    <property type="component" value="Unassembled WGS sequence"/>
</dbReference>
<reference evidence="2 3" key="1">
    <citation type="submission" date="2020-05" db="EMBL/GenBank/DDBJ databases">
        <title>Genome Sequencing of Type Strains.</title>
        <authorList>
            <person name="Lemaire J.F."/>
            <person name="Inderbitzin P."/>
            <person name="Gregorio O.A."/>
            <person name="Collins S.B."/>
            <person name="Wespe N."/>
            <person name="Knight-Connoni V."/>
        </authorList>
    </citation>
    <scope>NUCLEOTIDE SEQUENCE [LARGE SCALE GENOMIC DNA]</scope>
    <source>
        <strain evidence="2 3">LMG 21957</strain>
    </source>
</reference>
<gene>
    <name evidence="2" type="ORF">HP552_01390</name>
</gene>
<dbReference type="AlphaFoldDB" id="A0A7Y6BS33"/>
<evidence type="ECO:0000256" key="1">
    <source>
        <dbReference type="SAM" id="Phobius"/>
    </source>
</evidence>
<name>A0A7Y6BS33_9BACL</name>
<sequence>MVNVKSKIIGLIGLLLTVTIVFVCSYQIYLNVGHVHNYFSPKLTSVIAAEDASDGWKPIIFDGKDSIEYDSIFWHKAITNGANSDRNVLLRVKDAKGDIVIEEFQVSPGTSKHLDHLNNDTKYFFEIKAEEGQFILNAT</sequence>
<proteinExistence type="predicted"/>
<keyword evidence="1" id="KW-0472">Membrane</keyword>
<dbReference type="EMBL" id="JABMCB010000119">
    <property type="protein sequence ID" value="NUU73935.1"/>
    <property type="molecule type" value="Genomic_DNA"/>
</dbReference>
<organism evidence="2 3">
    <name type="scientific">Paenibacillus xylanilyticus</name>
    <dbReference type="NCBI Taxonomy" id="248903"/>
    <lineage>
        <taxon>Bacteria</taxon>
        <taxon>Bacillati</taxon>
        <taxon>Bacillota</taxon>
        <taxon>Bacilli</taxon>
        <taxon>Bacillales</taxon>
        <taxon>Paenibacillaceae</taxon>
        <taxon>Paenibacillus</taxon>
    </lineage>
</organism>
<keyword evidence="3" id="KW-1185">Reference proteome</keyword>
<evidence type="ECO:0000313" key="3">
    <source>
        <dbReference type="Proteomes" id="UP000526125"/>
    </source>
</evidence>
<evidence type="ECO:0000313" key="2">
    <source>
        <dbReference type="EMBL" id="NUU73935.1"/>
    </source>
</evidence>
<protein>
    <submittedName>
        <fullName evidence="2">Uncharacterized protein</fullName>
    </submittedName>
</protein>
<keyword evidence="1" id="KW-1133">Transmembrane helix</keyword>
<keyword evidence="1" id="KW-0812">Transmembrane</keyword>
<dbReference type="RefSeq" id="WP_175393927.1">
    <property type="nucleotide sequence ID" value="NZ_JABMCB010000119.1"/>
</dbReference>